<feature type="compositionally biased region" description="Low complexity" evidence="1">
    <location>
        <begin position="193"/>
        <end position="202"/>
    </location>
</feature>
<accession>A0ABD3PT04</accession>
<dbReference type="EMBL" id="JALLAZ020000612">
    <property type="protein sequence ID" value="KAL3790982.1"/>
    <property type="molecule type" value="Genomic_DNA"/>
</dbReference>
<name>A0ABD3PT04_9STRA</name>
<proteinExistence type="predicted"/>
<dbReference type="AlphaFoldDB" id="A0ABD3PT04"/>
<evidence type="ECO:0000313" key="2">
    <source>
        <dbReference type="EMBL" id="KAL3790982.1"/>
    </source>
</evidence>
<comment type="caution">
    <text evidence="2">The sequence shown here is derived from an EMBL/GenBank/DDBJ whole genome shotgun (WGS) entry which is preliminary data.</text>
</comment>
<reference evidence="2 3" key="1">
    <citation type="submission" date="2024-10" db="EMBL/GenBank/DDBJ databases">
        <title>Updated reference genomes for cyclostephanoid diatoms.</title>
        <authorList>
            <person name="Roberts W.R."/>
            <person name="Alverson A.J."/>
        </authorList>
    </citation>
    <scope>NUCLEOTIDE SEQUENCE [LARGE SCALE GENOMIC DNA]</scope>
    <source>
        <strain evidence="2 3">AJA276-08</strain>
    </source>
</reference>
<feature type="region of interest" description="Disordered" evidence="1">
    <location>
        <begin position="188"/>
        <end position="209"/>
    </location>
</feature>
<sequence>MPSLYWGMGPGSTFTVEFVHPTAKEEEDIAPGLETDTDLPMTQGWRFDNDADSCDGGDARGPRVQRGGDFRATSKCRAVESLQPRTATAMATATNSGPLPMPPPLSSPSPHGPHVIATAATATAIDTASNVAAAIAIAAEGGSTARRAVTQNHHRAVGPALLPRWARPPSHESASSRIAVLVQRDDRRHHRANSNNINNNGNDYDDKDEEGRRYARTNATTSTMTTNATTTTTSVTCGAARSSPSTENWSRLDNEISDCSASSRNPLSDVSKVRQCVWAGRCEYASSAISTIREDFTTHPGLAPLRPPDERSTTASIHSAATSALSSLVMEEMEALYPDDNQKEKTATSISVTCASRSGGCTVSSEYSMLSMNDIREFRQ</sequence>
<keyword evidence="3" id="KW-1185">Reference proteome</keyword>
<organism evidence="2 3">
    <name type="scientific">Stephanodiscus triporus</name>
    <dbReference type="NCBI Taxonomy" id="2934178"/>
    <lineage>
        <taxon>Eukaryota</taxon>
        <taxon>Sar</taxon>
        <taxon>Stramenopiles</taxon>
        <taxon>Ochrophyta</taxon>
        <taxon>Bacillariophyta</taxon>
        <taxon>Coscinodiscophyceae</taxon>
        <taxon>Thalassiosirophycidae</taxon>
        <taxon>Stephanodiscales</taxon>
        <taxon>Stephanodiscaceae</taxon>
        <taxon>Stephanodiscus</taxon>
    </lineage>
</organism>
<feature type="compositionally biased region" description="Basic and acidic residues" evidence="1">
    <location>
        <begin position="57"/>
        <end position="69"/>
    </location>
</feature>
<evidence type="ECO:0000256" key="1">
    <source>
        <dbReference type="SAM" id="MobiDB-lite"/>
    </source>
</evidence>
<protein>
    <submittedName>
        <fullName evidence="2">Uncharacterized protein</fullName>
    </submittedName>
</protein>
<feature type="region of interest" description="Disordered" evidence="1">
    <location>
        <begin position="22"/>
        <end position="72"/>
    </location>
</feature>
<evidence type="ECO:0000313" key="3">
    <source>
        <dbReference type="Proteomes" id="UP001530315"/>
    </source>
</evidence>
<gene>
    <name evidence="2" type="ORF">ACHAW5_000544</name>
</gene>
<dbReference type="Proteomes" id="UP001530315">
    <property type="component" value="Unassembled WGS sequence"/>
</dbReference>